<dbReference type="GO" id="GO:0000981">
    <property type="term" value="F:DNA-binding transcription factor activity, RNA polymerase II-specific"/>
    <property type="evidence" value="ECO:0007669"/>
    <property type="project" value="TreeGrafter"/>
</dbReference>
<comment type="similarity">
    <text evidence="2">Belongs to the krueppel C2H2-type zinc-finger protein family.</text>
</comment>
<dbReference type="FunFam" id="3.30.160.60:FF:000870">
    <property type="entry name" value="zinc finger protein 197 isoform X1"/>
    <property type="match status" value="1"/>
</dbReference>
<dbReference type="Ensembl" id="ENSACLT00000061807.1">
    <property type="protein sequence ID" value="ENSACLP00000081756.1"/>
    <property type="gene ID" value="ENSACLG00000003271.2"/>
</dbReference>
<dbReference type="Gene3D" id="3.30.160.60">
    <property type="entry name" value="Classic Zinc Finger"/>
    <property type="match status" value="8"/>
</dbReference>
<dbReference type="Gene3D" id="3.30.710.10">
    <property type="entry name" value="Potassium Channel Kv1.1, Chain A"/>
    <property type="match status" value="1"/>
</dbReference>
<dbReference type="PROSITE" id="PS00028">
    <property type="entry name" value="ZINC_FINGER_C2H2_1"/>
    <property type="match status" value="8"/>
</dbReference>
<feature type="domain" description="C2H2-type" evidence="14">
    <location>
        <begin position="429"/>
        <end position="456"/>
    </location>
</feature>
<protein>
    <submittedName>
        <fullName evidence="15">Zinc finger and BTB domain containing 24</fullName>
    </submittedName>
</protein>
<dbReference type="Pfam" id="PF00651">
    <property type="entry name" value="BTB"/>
    <property type="match status" value="1"/>
</dbReference>
<keyword evidence="3" id="KW-0479">Metal-binding</keyword>
<evidence type="ECO:0000256" key="3">
    <source>
        <dbReference type="ARBA" id="ARBA00022723"/>
    </source>
</evidence>
<evidence type="ECO:0000256" key="6">
    <source>
        <dbReference type="ARBA" id="ARBA00022833"/>
    </source>
</evidence>
<dbReference type="SUPFAM" id="SSF57667">
    <property type="entry name" value="beta-beta-alpha zinc fingers"/>
    <property type="match status" value="4"/>
</dbReference>
<evidence type="ECO:0000256" key="5">
    <source>
        <dbReference type="ARBA" id="ARBA00022771"/>
    </source>
</evidence>
<reference evidence="15 16" key="1">
    <citation type="submission" date="2018-05" db="EMBL/GenBank/DDBJ databases">
        <authorList>
            <person name="Datahose"/>
        </authorList>
    </citation>
    <scope>NUCLEOTIDE SEQUENCE</scope>
</reference>
<dbReference type="PROSITE" id="PS50157">
    <property type="entry name" value="ZINC_FINGER_C2H2_2"/>
    <property type="match status" value="8"/>
</dbReference>
<dbReference type="InterPro" id="IPR036236">
    <property type="entry name" value="Znf_C2H2_sf"/>
</dbReference>
<dbReference type="InterPro" id="IPR050457">
    <property type="entry name" value="ZnFinger_BTB_dom_contain"/>
</dbReference>
<feature type="region of interest" description="Disordered" evidence="12">
    <location>
        <begin position="561"/>
        <end position="586"/>
    </location>
</feature>
<feature type="domain" description="C2H2-type" evidence="14">
    <location>
        <begin position="485"/>
        <end position="512"/>
    </location>
</feature>
<evidence type="ECO:0000256" key="8">
    <source>
        <dbReference type="ARBA" id="ARBA00023125"/>
    </source>
</evidence>
<evidence type="ECO:0000256" key="4">
    <source>
        <dbReference type="ARBA" id="ARBA00022737"/>
    </source>
</evidence>
<keyword evidence="7" id="KW-0805">Transcription regulation</keyword>
<dbReference type="GO" id="GO:0000978">
    <property type="term" value="F:RNA polymerase II cis-regulatory region sequence-specific DNA binding"/>
    <property type="evidence" value="ECO:0007669"/>
    <property type="project" value="TreeGrafter"/>
</dbReference>
<organism evidence="15 16">
    <name type="scientific">Astatotilapia calliptera</name>
    <name type="common">Eastern happy</name>
    <name type="synonym">Chromis callipterus</name>
    <dbReference type="NCBI Taxonomy" id="8154"/>
    <lineage>
        <taxon>Eukaryota</taxon>
        <taxon>Metazoa</taxon>
        <taxon>Chordata</taxon>
        <taxon>Craniata</taxon>
        <taxon>Vertebrata</taxon>
        <taxon>Euteleostomi</taxon>
        <taxon>Actinopterygii</taxon>
        <taxon>Neopterygii</taxon>
        <taxon>Teleostei</taxon>
        <taxon>Neoteleostei</taxon>
        <taxon>Acanthomorphata</taxon>
        <taxon>Ovalentaria</taxon>
        <taxon>Cichlomorphae</taxon>
        <taxon>Cichliformes</taxon>
        <taxon>Cichlidae</taxon>
        <taxon>African cichlids</taxon>
        <taxon>Pseudocrenilabrinae</taxon>
        <taxon>Haplochromini</taxon>
        <taxon>Astatotilapia</taxon>
    </lineage>
</organism>
<dbReference type="GeneTree" id="ENSGT00940000159373"/>
<evidence type="ECO:0000313" key="16">
    <source>
        <dbReference type="Proteomes" id="UP000265100"/>
    </source>
</evidence>
<feature type="domain" description="C2H2-type" evidence="14">
    <location>
        <begin position="373"/>
        <end position="400"/>
    </location>
</feature>
<evidence type="ECO:0000256" key="10">
    <source>
        <dbReference type="ARBA" id="ARBA00023242"/>
    </source>
</evidence>
<feature type="domain" description="C2H2-type" evidence="14">
    <location>
        <begin position="345"/>
        <end position="372"/>
    </location>
</feature>
<evidence type="ECO:0000259" key="13">
    <source>
        <dbReference type="PROSITE" id="PS50097"/>
    </source>
</evidence>
<dbReference type="GO" id="GO:0005634">
    <property type="term" value="C:nucleus"/>
    <property type="evidence" value="ECO:0007669"/>
    <property type="project" value="UniProtKB-SubCell"/>
</dbReference>
<dbReference type="Pfam" id="PF00096">
    <property type="entry name" value="zf-C2H2"/>
    <property type="match status" value="6"/>
</dbReference>
<evidence type="ECO:0000259" key="14">
    <source>
        <dbReference type="PROSITE" id="PS50157"/>
    </source>
</evidence>
<keyword evidence="16" id="KW-1185">Reference proteome</keyword>
<feature type="domain" description="C2H2-type" evidence="14">
    <location>
        <begin position="513"/>
        <end position="540"/>
    </location>
</feature>
<keyword evidence="8" id="KW-0238">DNA-binding</keyword>
<feature type="domain" description="C2H2-type" evidence="14">
    <location>
        <begin position="457"/>
        <end position="484"/>
    </location>
</feature>
<keyword evidence="4" id="KW-0677">Repeat</keyword>
<evidence type="ECO:0000256" key="9">
    <source>
        <dbReference type="ARBA" id="ARBA00023163"/>
    </source>
</evidence>
<keyword evidence="9" id="KW-0804">Transcription</keyword>
<dbReference type="PANTHER" id="PTHR46105">
    <property type="entry name" value="AGAP004733-PA"/>
    <property type="match status" value="1"/>
</dbReference>
<dbReference type="FunFam" id="3.30.160.60:FF:000065">
    <property type="entry name" value="B-cell CLL/lymphoma 6, member B"/>
    <property type="match status" value="1"/>
</dbReference>
<name>A0AAX7VZP6_ASTCA</name>
<evidence type="ECO:0000256" key="11">
    <source>
        <dbReference type="PROSITE-ProRule" id="PRU00042"/>
    </source>
</evidence>
<dbReference type="FunFam" id="3.30.160.60:FF:000264">
    <property type="entry name" value="Zinc finger protein 236"/>
    <property type="match status" value="1"/>
</dbReference>
<comment type="subcellular location">
    <subcellularLocation>
        <location evidence="1">Nucleus</location>
    </subcellularLocation>
</comment>
<keyword evidence="5 11" id="KW-0863">Zinc-finger</keyword>
<dbReference type="FunFam" id="3.30.160.60:FF:001506">
    <property type="entry name" value="Zinc finger protein"/>
    <property type="match status" value="1"/>
</dbReference>
<evidence type="ECO:0000256" key="12">
    <source>
        <dbReference type="SAM" id="MobiDB-lite"/>
    </source>
</evidence>
<keyword evidence="6" id="KW-0862">Zinc</keyword>
<reference evidence="15" key="3">
    <citation type="submission" date="2025-08" db="UniProtKB">
        <authorList>
            <consortium name="Ensembl"/>
        </authorList>
    </citation>
    <scope>IDENTIFICATION</scope>
</reference>
<dbReference type="AlphaFoldDB" id="A0AAX7VZP6"/>
<dbReference type="PROSITE" id="PS50097">
    <property type="entry name" value="BTB"/>
    <property type="match status" value="1"/>
</dbReference>
<feature type="compositionally biased region" description="Basic and acidic residues" evidence="12">
    <location>
        <begin position="269"/>
        <end position="303"/>
    </location>
</feature>
<feature type="domain" description="BTB" evidence="13">
    <location>
        <begin position="136"/>
        <end position="202"/>
    </location>
</feature>
<reference evidence="16" key="2">
    <citation type="submission" date="2023-03" db="EMBL/GenBank/DDBJ databases">
        <authorList>
            <consortium name="Wellcome Sanger Institute Data Sharing"/>
        </authorList>
    </citation>
    <scope>NUCLEOTIDE SEQUENCE [LARGE SCALE GENOMIC DNA]</scope>
</reference>
<evidence type="ECO:0000256" key="7">
    <source>
        <dbReference type="ARBA" id="ARBA00023015"/>
    </source>
</evidence>
<proteinExistence type="inferred from homology"/>
<evidence type="ECO:0000313" key="15">
    <source>
        <dbReference type="Ensembl" id="ENSACLP00000081756.1"/>
    </source>
</evidence>
<dbReference type="InterPro" id="IPR013087">
    <property type="entry name" value="Znf_C2H2_type"/>
</dbReference>
<dbReference type="Pfam" id="PF13912">
    <property type="entry name" value="zf-C2H2_6"/>
    <property type="match status" value="1"/>
</dbReference>
<evidence type="ECO:0000256" key="1">
    <source>
        <dbReference type="ARBA" id="ARBA00004123"/>
    </source>
</evidence>
<dbReference type="SMART" id="SM00355">
    <property type="entry name" value="ZnF_C2H2"/>
    <property type="match status" value="8"/>
</dbReference>
<evidence type="ECO:0000256" key="2">
    <source>
        <dbReference type="ARBA" id="ARBA00006991"/>
    </source>
</evidence>
<dbReference type="GO" id="GO:0008270">
    <property type="term" value="F:zinc ion binding"/>
    <property type="evidence" value="ECO:0007669"/>
    <property type="project" value="UniProtKB-KW"/>
</dbReference>
<feature type="domain" description="C2H2-type" evidence="14">
    <location>
        <begin position="541"/>
        <end position="568"/>
    </location>
</feature>
<dbReference type="Proteomes" id="UP000265100">
    <property type="component" value="Chromosome 19"/>
</dbReference>
<dbReference type="SUPFAM" id="SSF54695">
    <property type="entry name" value="POZ domain"/>
    <property type="match status" value="1"/>
</dbReference>
<dbReference type="FunFam" id="3.30.160.60:FF:002343">
    <property type="entry name" value="Zinc finger protein 33A"/>
    <property type="match status" value="1"/>
</dbReference>
<sequence>MRQYNTRNKRNEIQNTKIRQWPLSVQNKIQRTKSHKAPLKKCGSVTYMFTNTYIPQKSQLTCNTGAHRRSRNLSLAWRKWPLHAAHTGTDVVVFAAKMSQKSTSPPSSLMAHLHSESHKQSILNKFNKLRKSDLLCDITLVVEDVQFKAHKALLAASSEYFSVMFTAEDQIHRSTHRLDGMAPNMFAAVLEFIYSAQVSVEESATEQLLATAHRMEVGDLVKVLTDLTRSAAGVKCNDAQANKAEDAELVKRKRGRPRKDVGAPVTELVGRREPCESSEDRQAEDNPKTESQPRNEDPEEHQSRQSKRKINPPVKYKGYKVGNNTAGHKEPGKRGRKRKYPDTEARCEDCGKVFKSHLFLKIHQRTHTGEKPFHCMVCGKSFTQKHTLLAHQRMHTGEKPFVCTVCSKALSTKHSLQEHMNLHEEEKSFDCDKCGKTFTQKRQLKSHYRVHTGKSLPECAQCHHKFMDAAQLKKHVRTHTGEKPFTCEICGKCFTAKSTLQTHIRIHRGEKPYNCSICKKSFSDPSARRRHVASHSGKKPFTCSFCSLSFTRLDNLKTHTKSHNKERAAGGEASSDTAAKDGSGAPQEEVQNILHLQQYQLPATSEQELQVVVTEDVDHINFIPGQDHEISLISTEGEMAQSAPSKLTLLARPSGHVHNVALVTQGDVVDQTSQIHTISMLQGQMMHQAEQMHVITLSKEAMEQLQAHHGPAQPFQITQRPIQQLQVMRQPIQQLPVVQEPLEGQVSREQQQGRAIHVSSQSSQPISISQTSEQISNHHIQGQTFQIQSGTVSYLYTTGLPQES</sequence>
<dbReference type="SMART" id="SM00225">
    <property type="entry name" value="BTB"/>
    <property type="match status" value="1"/>
</dbReference>
<feature type="region of interest" description="Disordered" evidence="12">
    <location>
        <begin position="247"/>
        <end position="341"/>
    </location>
</feature>
<accession>A0AAX7VZP6</accession>
<reference evidence="15" key="4">
    <citation type="submission" date="2025-09" db="UniProtKB">
        <authorList>
            <consortium name="Ensembl"/>
        </authorList>
    </citation>
    <scope>IDENTIFICATION</scope>
</reference>
<keyword evidence="10" id="KW-0539">Nucleus</keyword>
<dbReference type="PANTHER" id="PTHR46105:SF7">
    <property type="entry name" value="ZINC FINGER AND BTB DOMAIN-CONTAINING PROTEIN 7C"/>
    <property type="match status" value="1"/>
</dbReference>
<dbReference type="FunFam" id="3.30.160.60:FF:000925">
    <property type="entry name" value="Zinc finger protein 668"/>
    <property type="match status" value="1"/>
</dbReference>
<dbReference type="InterPro" id="IPR011333">
    <property type="entry name" value="SKP1/BTB/POZ_sf"/>
</dbReference>
<feature type="domain" description="C2H2-type" evidence="14">
    <location>
        <begin position="401"/>
        <end position="428"/>
    </location>
</feature>
<dbReference type="InterPro" id="IPR000210">
    <property type="entry name" value="BTB/POZ_dom"/>
</dbReference>